<feature type="domain" description="Mucin binding" evidence="1">
    <location>
        <begin position="427"/>
        <end position="504"/>
    </location>
</feature>
<dbReference type="Pfam" id="PF17966">
    <property type="entry name" value="Muc_B2"/>
    <property type="match status" value="2"/>
</dbReference>
<evidence type="ECO:0000259" key="1">
    <source>
        <dbReference type="Pfam" id="PF17965"/>
    </source>
</evidence>
<dbReference type="Pfam" id="PF17965">
    <property type="entry name" value="MucBP_2"/>
    <property type="match status" value="2"/>
</dbReference>
<protein>
    <submittedName>
        <fullName evidence="3">Adhesin</fullName>
    </submittedName>
</protein>
<dbReference type="AlphaFoldDB" id="A0A8A4UWZ1"/>
<accession>A0A8A4UWZ1</accession>
<name>A0A8A4UWZ1_LACGS</name>
<proteinExistence type="predicted"/>
<feature type="domain" description="Mucin binding" evidence="1">
    <location>
        <begin position="131"/>
        <end position="192"/>
    </location>
</feature>
<evidence type="ECO:0000313" key="3">
    <source>
        <dbReference type="EMBL" id="QTD66696.1"/>
    </source>
</evidence>
<dbReference type="Gene3D" id="3.10.20.470">
    <property type="match status" value="2"/>
</dbReference>
<reference evidence="3" key="1">
    <citation type="submission" date="2021-03" db="EMBL/GenBank/DDBJ databases">
        <title>Whole genome sequence of Lactobacillus gasseri HL75.</title>
        <authorList>
            <person name="Kim J.-M."/>
            <person name="Chung S.H."/>
            <person name="Kim J.-S."/>
        </authorList>
    </citation>
    <scope>NUCLEOTIDE SEQUENCE</scope>
    <source>
        <strain evidence="3">HL75</strain>
    </source>
</reference>
<dbReference type="Proteomes" id="UP000663932">
    <property type="component" value="Chromosome"/>
</dbReference>
<gene>
    <name evidence="3" type="ORF">J3E67_001056</name>
</gene>
<evidence type="ECO:0000259" key="2">
    <source>
        <dbReference type="Pfam" id="PF17966"/>
    </source>
</evidence>
<feature type="domain" description="Mub B2-like" evidence="2">
    <location>
        <begin position="245"/>
        <end position="320"/>
    </location>
</feature>
<dbReference type="EMBL" id="CP071801">
    <property type="protein sequence ID" value="QTD66696.1"/>
    <property type="molecule type" value="Genomic_DNA"/>
</dbReference>
<feature type="domain" description="Mub B2-like" evidence="2">
    <location>
        <begin position="28"/>
        <end position="121"/>
    </location>
</feature>
<dbReference type="RefSeq" id="WP_144231132.1">
    <property type="nucleotide sequence ID" value="NZ_CABHMU010000001.1"/>
</dbReference>
<dbReference type="InterPro" id="IPR041558">
    <property type="entry name" value="MucBP_2"/>
</dbReference>
<organism evidence="3 4">
    <name type="scientific">Lactobacillus gasseri</name>
    <dbReference type="NCBI Taxonomy" id="1596"/>
    <lineage>
        <taxon>Bacteria</taxon>
        <taxon>Bacillati</taxon>
        <taxon>Bacillota</taxon>
        <taxon>Bacilli</taxon>
        <taxon>Lactobacillales</taxon>
        <taxon>Lactobacillaceae</taxon>
        <taxon>Lactobacillus</taxon>
    </lineage>
</organism>
<evidence type="ECO:0000313" key="4">
    <source>
        <dbReference type="Proteomes" id="UP000663932"/>
    </source>
</evidence>
<dbReference type="InterPro" id="IPR041495">
    <property type="entry name" value="Mub_B2"/>
</dbReference>
<sequence>MDDKFNQNENIDEHVVVDASHPGYGFTEEKLLKTITQTVHYVGAASRNPQDNVTRVSFSHVYVVNKKSGKVIEDRGFQPKEKSMQLIGTPTLPGYIPDRVVVGGEKVTPNDLNKEYIVTFKLNMKPTNTMQKAKIRYVDLTTNNQLLTEDTVSGLANTPINYDPQFKIKHFEEQGYKLVANGFNHNGDVQFFGSSNDSCPIFIITFISAIEAVNINNPVDWVDPSLYHRKSKLIVNFEGCPNPPKTVIQTINWFRTITVNNIVKKVIPNGVYDKTWRADEERYQEVKIPIVQGYHADLDVINPKSVTLDDQTITVQYHPNGHLIPVDEAGAAIQGAPTPQFESDSNDASKVKNDQNVPKVSGYQATLATVTPANPGQDLTVVYEKINNNDDTLYINLNHDHESDSQAAVNHKDIGQQTNLTDDSDVQTAIINFIDIDDHGHSITSSRKLSGRVGESINDLYSTEIPLKVLKEQGYRVVFDDFNENSERQYFKESVLPQIFTIGLSKKSSDNQDNQESSDLNEEYEKLRQTREQFKQIKPTIMDSSDELNSSQTVNKLIDIITGLLTLIFMLSKGNKK</sequence>
<dbReference type="Gene3D" id="2.60.40.4300">
    <property type="match status" value="2"/>
</dbReference>